<dbReference type="PANTHER" id="PTHR47074:SF11">
    <property type="entry name" value="REVERSE TRANSCRIPTASE-LIKE PROTEIN"/>
    <property type="match status" value="1"/>
</dbReference>
<gene>
    <name evidence="2" type="ORF">HU200_006942</name>
</gene>
<dbReference type="Gene3D" id="3.30.420.10">
    <property type="entry name" value="Ribonuclease H-like superfamily/Ribonuclease H"/>
    <property type="match status" value="1"/>
</dbReference>
<evidence type="ECO:0000313" key="3">
    <source>
        <dbReference type="Proteomes" id="UP000636709"/>
    </source>
</evidence>
<feature type="domain" description="RNase H type-1" evidence="1">
    <location>
        <begin position="4"/>
        <end position="124"/>
    </location>
</feature>
<name>A0A835FR79_9POAL</name>
<organism evidence="2 3">
    <name type="scientific">Digitaria exilis</name>
    <dbReference type="NCBI Taxonomy" id="1010633"/>
    <lineage>
        <taxon>Eukaryota</taxon>
        <taxon>Viridiplantae</taxon>
        <taxon>Streptophyta</taxon>
        <taxon>Embryophyta</taxon>
        <taxon>Tracheophyta</taxon>
        <taxon>Spermatophyta</taxon>
        <taxon>Magnoliopsida</taxon>
        <taxon>Liliopsida</taxon>
        <taxon>Poales</taxon>
        <taxon>Poaceae</taxon>
        <taxon>PACMAD clade</taxon>
        <taxon>Panicoideae</taxon>
        <taxon>Panicodae</taxon>
        <taxon>Paniceae</taxon>
        <taxon>Anthephorinae</taxon>
        <taxon>Digitaria</taxon>
    </lineage>
</organism>
<dbReference type="OrthoDB" id="696282at2759"/>
<dbReference type="SUPFAM" id="SSF53098">
    <property type="entry name" value="Ribonuclease H-like"/>
    <property type="match status" value="1"/>
</dbReference>
<dbReference type="PANTHER" id="PTHR47074">
    <property type="entry name" value="BNAC02G40300D PROTEIN"/>
    <property type="match status" value="1"/>
</dbReference>
<comment type="caution">
    <text evidence="2">The sequence shown here is derived from an EMBL/GenBank/DDBJ whole genome shotgun (WGS) entry which is preliminary data.</text>
</comment>
<dbReference type="InterPro" id="IPR002156">
    <property type="entry name" value="RNaseH_domain"/>
</dbReference>
<dbReference type="InterPro" id="IPR012337">
    <property type="entry name" value="RNaseH-like_sf"/>
</dbReference>
<evidence type="ECO:0000313" key="2">
    <source>
        <dbReference type="EMBL" id="KAF8769088.1"/>
    </source>
</evidence>
<dbReference type="GO" id="GO:0004523">
    <property type="term" value="F:RNA-DNA hybrid ribonuclease activity"/>
    <property type="evidence" value="ECO:0007669"/>
    <property type="project" value="InterPro"/>
</dbReference>
<accession>A0A835FR79</accession>
<evidence type="ECO:0000259" key="1">
    <source>
        <dbReference type="Pfam" id="PF13456"/>
    </source>
</evidence>
<sequence length="157" mass="16452">MKINCVASFNEARGDGGWGYVIRDADGDVVSAGRGRLNHVLDSFQAEVIACLQGIQGAAELGAGCAIVETDALQVVQAFSSTDYDLTTAGSLISEMRFAARVNFRSVNFAFVPRSCNKVADAQADLGSMCGTGTETVVSDLPNCIKNLVANDLAPVE</sequence>
<dbReference type="InterPro" id="IPR052929">
    <property type="entry name" value="RNase_H-like_EbsB-rel"/>
</dbReference>
<dbReference type="AlphaFoldDB" id="A0A835FR79"/>
<dbReference type="InterPro" id="IPR044730">
    <property type="entry name" value="RNase_H-like_dom_plant"/>
</dbReference>
<keyword evidence="3" id="KW-1185">Reference proteome</keyword>
<dbReference type="Proteomes" id="UP000636709">
    <property type="component" value="Unassembled WGS sequence"/>
</dbReference>
<dbReference type="GO" id="GO:0003676">
    <property type="term" value="F:nucleic acid binding"/>
    <property type="evidence" value="ECO:0007669"/>
    <property type="project" value="InterPro"/>
</dbReference>
<dbReference type="InterPro" id="IPR036397">
    <property type="entry name" value="RNaseH_sf"/>
</dbReference>
<dbReference type="Pfam" id="PF13456">
    <property type="entry name" value="RVT_3"/>
    <property type="match status" value="1"/>
</dbReference>
<dbReference type="CDD" id="cd06222">
    <property type="entry name" value="RNase_H_like"/>
    <property type="match status" value="1"/>
</dbReference>
<protein>
    <recommendedName>
        <fullName evidence="1">RNase H type-1 domain-containing protein</fullName>
    </recommendedName>
</protein>
<reference evidence="2" key="1">
    <citation type="submission" date="2020-07" db="EMBL/GenBank/DDBJ databases">
        <title>Genome sequence and genetic diversity analysis of an under-domesticated orphan crop, white fonio (Digitaria exilis).</title>
        <authorList>
            <person name="Bennetzen J.L."/>
            <person name="Chen S."/>
            <person name="Ma X."/>
            <person name="Wang X."/>
            <person name="Yssel A.E.J."/>
            <person name="Chaluvadi S.R."/>
            <person name="Johnson M."/>
            <person name="Gangashetty P."/>
            <person name="Hamidou F."/>
            <person name="Sanogo M.D."/>
            <person name="Zwaenepoel A."/>
            <person name="Wallace J."/>
            <person name="Van De Peer Y."/>
            <person name="Van Deynze A."/>
        </authorList>
    </citation>
    <scope>NUCLEOTIDE SEQUENCE</scope>
    <source>
        <tissue evidence="2">Leaves</tissue>
    </source>
</reference>
<proteinExistence type="predicted"/>
<dbReference type="EMBL" id="JACEFO010000463">
    <property type="protein sequence ID" value="KAF8769088.1"/>
    <property type="molecule type" value="Genomic_DNA"/>
</dbReference>